<evidence type="ECO:0000259" key="2">
    <source>
        <dbReference type="Pfam" id="PF00535"/>
    </source>
</evidence>
<evidence type="ECO:0000313" key="4">
    <source>
        <dbReference type="Proteomes" id="UP000766570"/>
    </source>
</evidence>
<comment type="caution">
    <text evidence="3">The sequence shown here is derived from an EMBL/GenBank/DDBJ whole genome shotgun (WGS) entry which is preliminary data.</text>
</comment>
<sequence length="920" mass="102000">MIKKLKGFHPWQLAALIGVVLGVVLGAIGGAVELLFLAVLGLGFALLSVCVLVLLFSRQTWRQLKKLSSKVGQVSLESVSPVSFTDASNSGDQRSPAVVMPPRLGLDFEWARRMPHIRPHMETFALRSKSVRVRDSITLAATGGTYRYQGLSELLAVIDLGVIERSKLEFIRQWDESMLLTLARLAANQRALESDMEDAGRIFALVERYFGAKALGRTDRLIYVEVLTETGEFKKQREAIKRFGLKNKFPVQAELLRLNSVCSVDGRISDRWIDELNAMFESKGFATVKLDDDSSLTPLDRLRSSTSNSIDGPLVSVLVPSFRGGELLKTALASLLEQSWCNLEIIVVDDCSGEDYERYLRDAESLSPKIKVIRQTENLGAYCARNAALAIARGEYVTVHDDDDWSHPDKIAIQVKHLQDHPDVPGNMSLHARSTDELKFLRINNNPQFAQPNFSSLMIRRGLFDEIGAWDTVNRGADAEFRDRLVTRFGQGIQAVGEVPMSFTRTRDGSLTAGEMSRGFVDPSRLLYLASYTKWHKTFADNPTEIRRGPQREYAVPTTMEAGKRGADLGTYDVVYATDFRFPGGTTTLTLAEMKAVSLEGKRVGFIQLESPLNKPSTPISEGLLALQSSSRIEQLGLGDIAHAKVLIVRHPTVVTFLDRAVAKITVDQALLIVNNPPVNKGGSGMVFDLNECIKNMDRLFATRTLVVGESALTRTLSLTLVAKTRLVEGTWPGVITSNSIPSLDFSKKPVLGRHSRDHNLKWPSTAATFRAAYVSDSFETQVLGGDQELRKKLGEDVAAGVTVHEYGALEVDEFLGLVDFWAYFHDDNLTESFGMSTAEAMAAGKVVILPKYMEPTFGEGAIYAEPGEVTEVINRYWSNPSLYESQSNAARNYISERYGVRSLMERIEEYSKRESSNAQ</sequence>
<dbReference type="EMBL" id="JAGIOE010000001">
    <property type="protein sequence ID" value="MBP2374443.1"/>
    <property type="molecule type" value="Genomic_DNA"/>
</dbReference>
<dbReference type="CDD" id="cd00761">
    <property type="entry name" value="Glyco_tranf_GTA_type"/>
    <property type="match status" value="1"/>
</dbReference>
<gene>
    <name evidence="3" type="ORF">JOF46_002355</name>
</gene>
<protein>
    <recommendedName>
        <fullName evidence="2">Glycosyltransferase 2-like domain-containing protein</fullName>
    </recommendedName>
</protein>
<keyword evidence="1" id="KW-0812">Transmembrane</keyword>
<dbReference type="SUPFAM" id="SSF53756">
    <property type="entry name" value="UDP-Glycosyltransferase/glycogen phosphorylase"/>
    <property type="match status" value="1"/>
</dbReference>
<dbReference type="Pfam" id="PF00535">
    <property type="entry name" value="Glycos_transf_2"/>
    <property type="match status" value="1"/>
</dbReference>
<reference evidence="3 4" key="1">
    <citation type="submission" date="2021-03" db="EMBL/GenBank/DDBJ databases">
        <title>Sequencing the genomes of 1000 actinobacteria strains.</title>
        <authorList>
            <person name="Klenk H.-P."/>
        </authorList>
    </citation>
    <scope>NUCLEOTIDE SEQUENCE [LARGE SCALE GENOMIC DNA]</scope>
    <source>
        <strain evidence="3 4">DSM 15454</strain>
    </source>
</reference>
<dbReference type="InterPro" id="IPR050834">
    <property type="entry name" value="Glycosyltransf_2"/>
</dbReference>
<feature type="transmembrane region" description="Helical" evidence="1">
    <location>
        <begin position="36"/>
        <end position="56"/>
    </location>
</feature>
<keyword evidence="1" id="KW-0472">Membrane</keyword>
<dbReference type="InterPro" id="IPR029044">
    <property type="entry name" value="Nucleotide-diphossugar_trans"/>
</dbReference>
<dbReference type="RefSeq" id="WP_209907460.1">
    <property type="nucleotide sequence ID" value="NZ_BAAAMI010000017.1"/>
</dbReference>
<name>A0ABS4WE05_9MICC</name>
<dbReference type="Proteomes" id="UP000766570">
    <property type="component" value="Unassembled WGS sequence"/>
</dbReference>
<dbReference type="Gene3D" id="3.90.550.10">
    <property type="entry name" value="Spore Coat Polysaccharide Biosynthesis Protein SpsA, Chain A"/>
    <property type="match status" value="1"/>
</dbReference>
<feature type="domain" description="Glycosyltransferase 2-like" evidence="2">
    <location>
        <begin position="316"/>
        <end position="425"/>
    </location>
</feature>
<organism evidence="3 4">
    <name type="scientific">Paeniglutamicibacter psychrophenolicus</name>
    <dbReference type="NCBI Taxonomy" id="257454"/>
    <lineage>
        <taxon>Bacteria</taxon>
        <taxon>Bacillati</taxon>
        <taxon>Actinomycetota</taxon>
        <taxon>Actinomycetes</taxon>
        <taxon>Micrococcales</taxon>
        <taxon>Micrococcaceae</taxon>
        <taxon>Paeniglutamicibacter</taxon>
    </lineage>
</organism>
<evidence type="ECO:0000256" key="1">
    <source>
        <dbReference type="SAM" id="Phobius"/>
    </source>
</evidence>
<dbReference type="SUPFAM" id="SSF53448">
    <property type="entry name" value="Nucleotide-diphospho-sugar transferases"/>
    <property type="match status" value="1"/>
</dbReference>
<keyword evidence="4" id="KW-1185">Reference proteome</keyword>
<keyword evidence="1" id="KW-1133">Transmembrane helix</keyword>
<dbReference type="PANTHER" id="PTHR43685:SF11">
    <property type="entry name" value="GLYCOSYLTRANSFERASE TAGX-RELATED"/>
    <property type="match status" value="1"/>
</dbReference>
<dbReference type="Gene3D" id="3.40.50.2000">
    <property type="entry name" value="Glycogen Phosphorylase B"/>
    <property type="match status" value="1"/>
</dbReference>
<evidence type="ECO:0000313" key="3">
    <source>
        <dbReference type="EMBL" id="MBP2374443.1"/>
    </source>
</evidence>
<dbReference type="PANTHER" id="PTHR43685">
    <property type="entry name" value="GLYCOSYLTRANSFERASE"/>
    <property type="match status" value="1"/>
</dbReference>
<dbReference type="InterPro" id="IPR001173">
    <property type="entry name" value="Glyco_trans_2-like"/>
</dbReference>
<accession>A0ABS4WE05</accession>
<proteinExistence type="predicted"/>